<name>A0AAJ7W819_9HYME</name>
<dbReference type="InterPro" id="IPR001320">
    <property type="entry name" value="Iontro_rcpt_C"/>
</dbReference>
<evidence type="ECO:0000256" key="9">
    <source>
        <dbReference type="SAM" id="Phobius"/>
    </source>
</evidence>
<dbReference type="Gene3D" id="1.10.287.70">
    <property type="match status" value="1"/>
</dbReference>
<accession>A0AAJ7W819</accession>
<evidence type="ECO:0000256" key="3">
    <source>
        <dbReference type="ARBA" id="ARBA00022475"/>
    </source>
</evidence>
<keyword evidence="3" id="KW-1003">Cell membrane</keyword>
<dbReference type="GO" id="GO:0050906">
    <property type="term" value="P:detection of stimulus involved in sensory perception"/>
    <property type="evidence" value="ECO:0007669"/>
    <property type="project" value="UniProtKB-ARBA"/>
</dbReference>
<keyword evidence="5 9" id="KW-1133">Transmembrane helix</keyword>
<evidence type="ECO:0000256" key="2">
    <source>
        <dbReference type="ARBA" id="ARBA00008685"/>
    </source>
</evidence>
<sequence>MLNLFTPKVWYAVLIIYILFCVCNHLSQRINVKFLRKKPRVKLQDSFFYNFGMICGQSYLPGGICRSSKIVELWLGLFSLIIRTAFGALLIRCLTQTTFTIPFHDMRSLLENSQYNILTLNGSLPQLAMSAKALHLLSLLSIEDIPYEKVAKRHVIKSSMEEMYRTVCTSDNYAIFMAADIKQARGAYFCLLNPMGTSIMENWIVSGIARNFRYKRTIDVAIIKFHEVGFINALVKRFITFVDRIKEPPNIIEPINMEQIHLILLLLSNGFLLSFIVFSFEIITFYCKVH</sequence>
<evidence type="ECO:0000256" key="8">
    <source>
        <dbReference type="ARBA" id="ARBA00023180"/>
    </source>
</evidence>
<dbReference type="RefSeq" id="XP_026666537.1">
    <property type="nucleotide sequence ID" value="XM_026810736.1"/>
</dbReference>
<keyword evidence="11" id="KW-1185">Reference proteome</keyword>
<dbReference type="InterPro" id="IPR052192">
    <property type="entry name" value="Insect_Ionotropic_Sensory_Rcpt"/>
</dbReference>
<comment type="similarity">
    <text evidence="2">Belongs to the glutamate-gated ion channel (TC 1.A.10.1) family.</text>
</comment>
<dbReference type="PANTHER" id="PTHR42643:SF24">
    <property type="entry name" value="IONOTROPIC RECEPTOR 60A"/>
    <property type="match status" value="1"/>
</dbReference>
<evidence type="ECO:0000256" key="7">
    <source>
        <dbReference type="ARBA" id="ARBA00023170"/>
    </source>
</evidence>
<feature type="transmembrane region" description="Helical" evidence="9">
    <location>
        <begin position="70"/>
        <end position="91"/>
    </location>
</feature>
<dbReference type="GO" id="GO:0005886">
    <property type="term" value="C:plasma membrane"/>
    <property type="evidence" value="ECO:0007669"/>
    <property type="project" value="UniProtKB-SubCell"/>
</dbReference>
<gene>
    <name evidence="12" type="primary">LOC108632788</name>
</gene>
<organism evidence="11 12">
    <name type="scientific">Ceratina calcarata</name>
    <dbReference type="NCBI Taxonomy" id="156304"/>
    <lineage>
        <taxon>Eukaryota</taxon>
        <taxon>Metazoa</taxon>
        <taxon>Ecdysozoa</taxon>
        <taxon>Arthropoda</taxon>
        <taxon>Hexapoda</taxon>
        <taxon>Insecta</taxon>
        <taxon>Pterygota</taxon>
        <taxon>Neoptera</taxon>
        <taxon>Endopterygota</taxon>
        <taxon>Hymenoptera</taxon>
        <taxon>Apocrita</taxon>
        <taxon>Aculeata</taxon>
        <taxon>Apoidea</taxon>
        <taxon>Anthophila</taxon>
        <taxon>Apidae</taxon>
        <taxon>Ceratina</taxon>
        <taxon>Zadontomerus</taxon>
    </lineage>
</organism>
<dbReference type="GeneID" id="108632788"/>
<comment type="subcellular location">
    <subcellularLocation>
        <location evidence="1">Cell membrane</location>
        <topology evidence="1">Multi-pass membrane protein</topology>
    </subcellularLocation>
</comment>
<feature type="domain" description="Ionotropic glutamate receptor C-terminal" evidence="10">
    <location>
        <begin position="8"/>
        <end position="172"/>
    </location>
</feature>
<feature type="transmembrane region" description="Helical" evidence="9">
    <location>
        <begin position="262"/>
        <end position="286"/>
    </location>
</feature>
<reference evidence="12" key="1">
    <citation type="submission" date="2025-08" db="UniProtKB">
        <authorList>
            <consortium name="RefSeq"/>
        </authorList>
    </citation>
    <scope>IDENTIFICATION</scope>
    <source>
        <tissue evidence="12">Whole body</tissue>
    </source>
</reference>
<proteinExistence type="inferred from homology"/>
<keyword evidence="6 9" id="KW-0472">Membrane</keyword>
<evidence type="ECO:0000256" key="1">
    <source>
        <dbReference type="ARBA" id="ARBA00004651"/>
    </source>
</evidence>
<evidence type="ECO:0000313" key="12">
    <source>
        <dbReference type="RefSeq" id="XP_026666537.1"/>
    </source>
</evidence>
<dbReference type="Proteomes" id="UP000694925">
    <property type="component" value="Unplaced"/>
</dbReference>
<dbReference type="Pfam" id="PF00060">
    <property type="entry name" value="Lig_chan"/>
    <property type="match status" value="1"/>
</dbReference>
<evidence type="ECO:0000256" key="6">
    <source>
        <dbReference type="ARBA" id="ARBA00023136"/>
    </source>
</evidence>
<keyword evidence="4 9" id="KW-0812">Transmembrane</keyword>
<dbReference type="PANTHER" id="PTHR42643">
    <property type="entry name" value="IONOTROPIC RECEPTOR 20A-RELATED"/>
    <property type="match status" value="1"/>
</dbReference>
<dbReference type="KEGG" id="ccal:108632788"/>
<evidence type="ECO:0000259" key="10">
    <source>
        <dbReference type="Pfam" id="PF00060"/>
    </source>
</evidence>
<feature type="transmembrane region" description="Helical" evidence="9">
    <location>
        <begin position="47"/>
        <end position="64"/>
    </location>
</feature>
<evidence type="ECO:0000256" key="4">
    <source>
        <dbReference type="ARBA" id="ARBA00022692"/>
    </source>
</evidence>
<dbReference type="AlphaFoldDB" id="A0AAJ7W819"/>
<evidence type="ECO:0000313" key="11">
    <source>
        <dbReference type="Proteomes" id="UP000694925"/>
    </source>
</evidence>
<keyword evidence="8" id="KW-0325">Glycoprotein</keyword>
<protein>
    <submittedName>
        <fullName evidence="12">Uncharacterized protein LOC108632788 isoform X1</fullName>
    </submittedName>
</protein>
<feature type="transmembrane region" description="Helical" evidence="9">
    <location>
        <begin position="6"/>
        <end position="26"/>
    </location>
</feature>
<dbReference type="GO" id="GO:0015276">
    <property type="term" value="F:ligand-gated monoatomic ion channel activity"/>
    <property type="evidence" value="ECO:0007669"/>
    <property type="project" value="InterPro"/>
</dbReference>
<evidence type="ECO:0000256" key="5">
    <source>
        <dbReference type="ARBA" id="ARBA00022989"/>
    </source>
</evidence>
<keyword evidence="7" id="KW-0675">Receptor</keyword>